<name>A0ABU5KCT4_9ACTN</name>
<reference evidence="1 2" key="1">
    <citation type="submission" date="2023-11" db="EMBL/GenBank/DDBJ databases">
        <title>Novel species in genus Nocardioides.</title>
        <authorList>
            <person name="Zhou H."/>
        </authorList>
    </citation>
    <scope>NUCLEOTIDE SEQUENCE [LARGE SCALE GENOMIC DNA]</scope>
    <source>
        <strain evidence="1 2">S-58</strain>
    </source>
</reference>
<dbReference type="Proteomes" id="UP001291999">
    <property type="component" value="Unassembled WGS sequence"/>
</dbReference>
<proteinExistence type="predicted"/>
<sequence>MAQWQTRVVDAVTRHTPTVASNRVTASAYDDQLTRLSAENFADATSAKVVFGEGEGRSWSVFIGPAVDPPRADVCDRALRYVVLSCSAASDPATGDLTVQTVILTIKRPGIASADVYETRTDAFAVARRNPSRVRFEHTVRVLRAGGSLSQVTETVYGTNDLNPASAFAIPPSALTALAADPSLDVDLDG</sequence>
<evidence type="ECO:0000313" key="1">
    <source>
        <dbReference type="EMBL" id="MDZ5662230.1"/>
    </source>
</evidence>
<evidence type="ECO:0000313" key="2">
    <source>
        <dbReference type="Proteomes" id="UP001291999"/>
    </source>
</evidence>
<organism evidence="1 2">
    <name type="scientific">Nocardioides renjunii</name>
    <dbReference type="NCBI Taxonomy" id="3095075"/>
    <lineage>
        <taxon>Bacteria</taxon>
        <taxon>Bacillati</taxon>
        <taxon>Actinomycetota</taxon>
        <taxon>Actinomycetes</taxon>
        <taxon>Propionibacteriales</taxon>
        <taxon>Nocardioidaceae</taxon>
        <taxon>Nocardioides</taxon>
    </lineage>
</organism>
<gene>
    <name evidence="1" type="ORF">SFC79_10680</name>
</gene>
<dbReference type="EMBL" id="JAXQPW010000002">
    <property type="protein sequence ID" value="MDZ5662230.1"/>
    <property type="molecule type" value="Genomic_DNA"/>
</dbReference>
<dbReference type="RefSeq" id="WP_322424326.1">
    <property type="nucleotide sequence ID" value="NZ_JAXQPW010000002.1"/>
</dbReference>
<accession>A0ABU5KCT4</accession>
<comment type="caution">
    <text evidence="1">The sequence shown here is derived from an EMBL/GenBank/DDBJ whole genome shotgun (WGS) entry which is preliminary data.</text>
</comment>
<protein>
    <submittedName>
        <fullName evidence="1">Uncharacterized protein</fullName>
    </submittedName>
</protein>
<keyword evidence="2" id="KW-1185">Reference proteome</keyword>